<protein>
    <submittedName>
        <fullName evidence="1">Uncharacterized protein</fullName>
    </submittedName>
</protein>
<proteinExistence type="predicted"/>
<reference evidence="1" key="1">
    <citation type="journal article" date="2014" name="Front. Microbiol.">
        <title>High frequency of phylogenetically diverse reductive dehalogenase-homologous genes in deep subseafloor sedimentary metagenomes.</title>
        <authorList>
            <person name="Kawai M."/>
            <person name="Futagami T."/>
            <person name="Toyoda A."/>
            <person name="Takaki Y."/>
            <person name="Nishi S."/>
            <person name="Hori S."/>
            <person name="Arai W."/>
            <person name="Tsubouchi T."/>
            <person name="Morono Y."/>
            <person name="Uchiyama I."/>
            <person name="Ito T."/>
            <person name="Fujiyama A."/>
            <person name="Inagaki F."/>
            <person name="Takami H."/>
        </authorList>
    </citation>
    <scope>NUCLEOTIDE SEQUENCE</scope>
    <source>
        <strain evidence="1">Expedition CK06-06</strain>
    </source>
</reference>
<gene>
    <name evidence="1" type="ORF">S03H2_66827</name>
</gene>
<accession>X1JR75</accession>
<comment type="caution">
    <text evidence="1">The sequence shown here is derived from an EMBL/GenBank/DDBJ whole genome shotgun (WGS) entry which is preliminary data.</text>
</comment>
<feature type="non-terminal residue" evidence="1">
    <location>
        <position position="1"/>
    </location>
</feature>
<organism evidence="1">
    <name type="scientific">marine sediment metagenome</name>
    <dbReference type="NCBI Taxonomy" id="412755"/>
    <lineage>
        <taxon>unclassified sequences</taxon>
        <taxon>metagenomes</taxon>
        <taxon>ecological metagenomes</taxon>
    </lineage>
</organism>
<dbReference type="AlphaFoldDB" id="X1JR75"/>
<evidence type="ECO:0000313" key="1">
    <source>
        <dbReference type="EMBL" id="GAH83930.1"/>
    </source>
</evidence>
<sequence>EDNIFFNTILKEKKKKSIEIIFFILQLHF</sequence>
<name>X1JR75_9ZZZZ</name>
<dbReference type="EMBL" id="BARU01043678">
    <property type="protein sequence ID" value="GAH83930.1"/>
    <property type="molecule type" value="Genomic_DNA"/>
</dbReference>